<comment type="caution">
    <text evidence="1">The sequence shown here is derived from an EMBL/GenBank/DDBJ whole genome shotgun (WGS) entry which is preliminary data.</text>
</comment>
<proteinExistence type="predicted"/>
<dbReference type="AlphaFoldDB" id="A0A4Y2LUB6"/>
<evidence type="ECO:0000313" key="2">
    <source>
        <dbReference type="Proteomes" id="UP000499080"/>
    </source>
</evidence>
<dbReference type="Proteomes" id="UP000499080">
    <property type="component" value="Unassembled WGS sequence"/>
</dbReference>
<name>A0A4Y2LUB6_ARAVE</name>
<protein>
    <submittedName>
        <fullName evidence="1">Uncharacterized protein</fullName>
    </submittedName>
</protein>
<keyword evidence="2" id="KW-1185">Reference proteome</keyword>
<sequence>MRKSDENWFVRKVWLLIFVHYPFAVLGHKTEMRPWGGGVWLSRKSENNKTSTAAVPNPWERLQDGGVLVGHGMLVKRGKLQGNFKSRHFFA</sequence>
<evidence type="ECO:0000313" key="1">
    <source>
        <dbReference type="EMBL" id="GBN17643.1"/>
    </source>
</evidence>
<gene>
    <name evidence="1" type="ORF">AVEN_156217_1</name>
</gene>
<accession>A0A4Y2LUB6</accession>
<reference evidence="1 2" key="1">
    <citation type="journal article" date="2019" name="Sci. Rep.">
        <title>Orb-weaving spider Araneus ventricosus genome elucidates the spidroin gene catalogue.</title>
        <authorList>
            <person name="Kono N."/>
            <person name="Nakamura H."/>
            <person name="Ohtoshi R."/>
            <person name="Moran D.A.P."/>
            <person name="Shinohara A."/>
            <person name="Yoshida Y."/>
            <person name="Fujiwara M."/>
            <person name="Mori M."/>
            <person name="Tomita M."/>
            <person name="Arakawa K."/>
        </authorList>
    </citation>
    <scope>NUCLEOTIDE SEQUENCE [LARGE SCALE GENOMIC DNA]</scope>
</reference>
<dbReference type="EMBL" id="BGPR01006282">
    <property type="protein sequence ID" value="GBN17643.1"/>
    <property type="molecule type" value="Genomic_DNA"/>
</dbReference>
<organism evidence="1 2">
    <name type="scientific">Araneus ventricosus</name>
    <name type="common">Orbweaver spider</name>
    <name type="synonym">Epeira ventricosa</name>
    <dbReference type="NCBI Taxonomy" id="182803"/>
    <lineage>
        <taxon>Eukaryota</taxon>
        <taxon>Metazoa</taxon>
        <taxon>Ecdysozoa</taxon>
        <taxon>Arthropoda</taxon>
        <taxon>Chelicerata</taxon>
        <taxon>Arachnida</taxon>
        <taxon>Araneae</taxon>
        <taxon>Araneomorphae</taxon>
        <taxon>Entelegynae</taxon>
        <taxon>Araneoidea</taxon>
        <taxon>Araneidae</taxon>
        <taxon>Araneus</taxon>
    </lineage>
</organism>